<dbReference type="Pfam" id="PF13624">
    <property type="entry name" value="SurA_N_3"/>
    <property type="match status" value="1"/>
</dbReference>
<evidence type="ECO:0000256" key="1">
    <source>
        <dbReference type="ARBA" id="ARBA00000971"/>
    </source>
</evidence>
<dbReference type="EMBL" id="CP101637">
    <property type="protein sequence ID" value="WMT82678.1"/>
    <property type="molecule type" value="Genomic_DNA"/>
</dbReference>
<accession>A0ABY9Q584</accession>
<sequence>MKKIFTLILCLMMTVSLIGCSADKKAVATVNGQDITLGNYQKLLALNKSSMESYYGSDIWSKEMEGGKTYKDTLKEMVLETMIGSEVIYQQAEKEKVTPTDKQVQEQIDSFNESIKNKNDYKENLKKIGINEDFLKFQFTRDLANSNLQEKFEKDTKISEADMKKYYEDNKKSFYTDTVTASHILLKTQDKEGKELSAEKKKEAKKKAEEALAKVKAGEDFAKVAKEYSQDSSASNGGDLGSFGKGQMVPEFEKAAFNMKKGEISDIVETQYGYHIIKITDRVDKQETYDDVKDKIKTTLASEKYTEYVEKLKKDSKIEQKEDIVKSAKF</sequence>
<dbReference type="SUPFAM" id="SSF54534">
    <property type="entry name" value="FKBP-like"/>
    <property type="match status" value="1"/>
</dbReference>
<dbReference type="InterPro" id="IPR023058">
    <property type="entry name" value="PPIase_PpiC_CS"/>
</dbReference>
<dbReference type="PROSITE" id="PS50198">
    <property type="entry name" value="PPIC_PPIASE_2"/>
    <property type="match status" value="1"/>
</dbReference>
<dbReference type="SUPFAM" id="SSF109998">
    <property type="entry name" value="Triger factor/SurA peptide-binding domain-like"/>
    <property type="match status" value="1"/>
</dbReference>
<dbReference type="Gene3D" id="3.10.50.40">
    <property type="match status" value="1"/>
</dbReference>
<keyword evidence="7" id="KW-0175">Coiled coil</keyword>
<dbReference type="Pfam" id="PF13616">
    <property type="entry name" value="Rotamase_3"/>
    <property type="match status" value="1"/>
</dbReference>
<evidence type="ECO:0000256" key="2">
    <source>
        <dbReference type="ARBA" id="ARBA00013194"/>
    </source>
</evidence>
<reference evidence="10 11" key="1">
    <citation type="submission" date="2022-07" db="EMBL/GenBank/DDBJ databases">
        <title>Genome sequence of Terrisporobacter mayombei DSM6539.</title>
        <authorList>
            <person name="Boeer T."/>
            <person name="Bengelsdorf F.R."/>
            <person name="Daniel R."/>
            <person name="Poehlein A."/>
        </authorList>
    </citation>
    <scope>NUCLEOTIDE SEQUENCE [LARGE SCALE GENOMIC DNA]</scope>
    <source>
        <strain evidence="10 11">DSM 6539</strain>
    </source>
</reference>
<protein>
    <recommendedName>
        <fullName evidence="2">peptidylprolyl isomerase</fullName>
        <ecNumber evidence="2">5.2.1.8</ecNumber>
    </recommendedName>
</protein>
<keyword evidence="11" id="KW-1185">Reference proteome</keyword>
<keyword evidence="4 6" id="KW-0697">Rotamase</keyword>
<dbReference type="PROSITE" id="PS01096">
    <property type="entry name" value="PPIC_PPIASE_1"/>
    <property type="match status" value="1"/>
</dbReference>
<name>A0ABY9Q584_9FIRM</name>
<comment type="catalytic activity">
    <reaction evidence="1">
        <text>[protein]-peptidylproline (omega=180) = [protein]-peptidylproline (omega=0)</text>
        <dbReference type="Rhea" id="RHEA:16237"/>
        <dbReference type="Rhea" id="RHEA-COMP:10747"/>
        <dbReference type="Rhea" id="RHEA-COMP:10748"/>
        <dbReference type="ChEBI" id="CHEBI:83833"/>
        <dbReference type="ChEBI" id="CHEBI:83834"/>
        <dbReference type="EC" id="5.2.1.8"/>
    </reaction>
</comment>
<feature type="signal peptide" evidence="8">
    <location>
        <begin position="1"/>
        <end position="21"/>
    </location>
</feature>
<dbReference type="InterPro" id="IPR000297">
    <property type="entry name" value="PPIase_PpiC"/>
</dbReference>
<dbReference type="Gene3D" id="1.10.4030.10">
    <property type="entry name" value="Porin chaperone SurA, peptide-binding domain"/>
    <property type="match status" value="1"/>
</dbReference>
<evidence type="ECO:0000259" key="9">
    <source>
        <dbReference type="PROSITE" id="PS50198"/>
    </source>
</evidence>
<dbReference type="InterPro" id="IPR046357">
    <property type="entry name" value="PPIase_dom_sf"/>
</dbReference>
<dbReference type="InterPro" id="IPR027304">
    <property type="entry name" value="Trigger_fact/SurA_dom_sf"/>
</dbReference>
<feature type="coiled-coil region" evidence="7">
    <location>
        <begin position="191"/>
        <end position="218"/>
    </location>
</feature>
<evidence type="ECO:0000256" key="7">
    <source>
        <dbReference type="SAM" id="Coils"/>
    </source>
</evidence>
<gene>
    <name evidence="10" type="primary">prsA_3</name>
    <name evidence="10" type="ORF">TEMA_31670</name>
</gene>
<dbReference type="GO" id="GO:0003755">
    <property type="term" value="F:peptidyl-prolyl cis-trans isomerase activity"/>
    <property type="evidence" value="ECO:0007669"/>
    <property type="project" value="UniProtKB-EC"/>
</dbReference>
<dbReference type="PROSITE" id="PS51257">
    <property type="entry name" value="PROKAR_LIPOPROTEIN"/>
    <property type="match status" value="1"/>
</dbReference>
<proteinExistence type="predicted"/>
<evidence type="ECO:0000256" key="3">
    <source>
        <dbReference type="ARBA" id="ARBA00022729"/>
    </source>
</evidence>
<evidence type="ECO:0000256" key="6">
    <source>
        <dbReference type="PROSITE-ProRule" id="PRU00278"/>
    </source>
</evidence>
<evidence type="ECO:0000256" key="5">
    <source>
        <dbReference type="ARBA" id="ARBA00023235"/>
    </source>
</evidence>
<keyword evidence="3 8" id="KW-0732">Signal</keyword>
<dbReference type="EC" id="5.2.1.8" evidence="2"/>
<evidence type="ECO:0000313" key="10">
    <source>
        <dbReference type="EMBL" id="WMT82678.1"/>
    </source>
</evidence>
<evidence type="ECO:0000313" key="11">
    <source>
        <dbReference type="Proteomes" id="UP001235030"/>
    </source>
</evidence>
<evidence type="ECO:0000256" key="4">
    <source>
        <dbReference type="ARBA" id="ARBA00023110"/>
    </source>
</evidence>
<feature type="chain" id="PRO_5046605723" description="peptidylprolyl isomerase" evidence="8">
    <location>
        <begin position="22"/>
        <end position="330"/>
    </location>
</feature>
<dbReference type="Proteomes" id="UP001235030">
    <property type="component" value="Chromosome"/>
</dbReference>
<dbReference type="PANTHER" id="PTHR47245:SF1">
    <property type="entry name" value="FOLDASE PROTEIN PRSA"/>
    <property type="match status" value="1"/>
</dbReference>
<dbReference type="RefSeq" id="WP_228105564.1">
    <property type="nucleotide sequence ID" value="NZ_CP101637.1"/>
</dbReference>
<dbReference type="PANTHER" id="PTHR47245">
    <property type="entry name" value="PEPTIDYLPROLYL ISOMERASE"/>
    <property type="match status" value="1"/>
</dbReference>
<feature type="domain" description="PpiC" evidence="9">
    <location>
        <begin position="176"/>
        <end position="281"/>
    </location>
</feature>
<organism evidence="10 11">
    <name type="scientific">Terrisporobacter mayombei</name>
    <dbReference type="NCBI Taxonomy" id="1541"/>
    <lineage>
        <taxon>Bacteria</taxon>
        <taxon>Bacillati</taxon>
        <taxon>Bacillota</taxon>
        <taxon>Clostridia</taxon>
        <taxon>Peptostreptococcales</taxon>
        <taxon>Peptostreptococcaceae</taxon>
        <taxon>Terrisporobacter</taxon>
    </lineage>
</organism>
<dbReference type="InterPro" id="IPR050245">
    <property type="entry name" value="PrsA_foldase"/>
</dbReference>
<evidence type="ECO:0000256" key="8">
    <source>
        <dbReference type="SAM" id="SignalP"/>
    </source>
</evidence>
<keyword evidence="5 6" id="KW-0413">Isomerase</keyword>